<dbReference type="EMBL" id="QEOB01000023">
    <property type="protein sequence ID" value="PVX72772.1"/>
    <property type="molecule type" value="Genomic_DNA"/>
</dbReference>
<name>A0ABX5KGQ8_9BURK</name>
<organism evidence="1 2">
    <name type="scientific">Paraburkholderia unamae</name>
    <dbReference type="NCBI Taxonomy" id="219649"/>
    <lineage>
        <taxon>Bacteria</taxon>
        <taxon>Pseudomonadati</taxon>
        <taxon>Pseudomonadota</taxon>
        <taxon>Betaproteobacteria</taxon>
        <taxon>Burkholderiales</taxon>
        <taxon>Burkholderiaceae</taxon>
        <taxon>Paraburkholderia</taxon>
    </lineage>
</organism>
<evidence type="ECO:0000313" key="1">
    <source>
        <dbReference type="EMBL" id="PVX72772.1"/>
    </source>
</evidence>
<sequence length="221" mass="24344">MKPEQRGMLFVAADVSREDEEEFNLWYDREHLEDRVRMDGVIAASRYVAIDGGPKYLALYWAQSLQAFDSPAYAHAFAHQTPWSVKVLPKMLAPKRRIGGLSAEVGRGHGGFVAVLPLRLDAQPAQSNDQLSEQCAALGNRLSQRPDFVRSCLLTPSDALSRPLPLEDLGTRRMEPIFIIEGSTASFSESALQEALAELPCAPNAAARYALSLNLDSRECA</sequence>
<accession>A0ABX5KGQ8</accession>
<keyword evidence="2" id="KW-1185">Reference proteome</keyword>
<dbReference type="Proteomes" id="UP000245712">
    <property type="component" value="Unassembled WGS sequence"/>
</dbReference>
<dbReference type="RefSeq" id="WP_133254616.1">
    <property type="nucleotide sequence ID" value="NZ_QEOB01000023.1"/>
</dbReference>
<reference evidence="1 2" key="1">
    <citation type="submission" date="2018-05" db="EMBL/GenBank/DDBJ databases">
        <title>Genomic Encyclopedia of Type Strains, Phase IV (KMG-V): Genome sequencing to study the core and pangenomes of soil and plant-associated prokaryotes.</title>
        <authorList>
            <person name="Whitman W."/>
        </authorList>
    </citation>
    <scope>NUCLEOTIDE SEQUENCE [LARGE SCALE GENOMIC DNA]</scope>
    <source>
        <strain evidence="1 2">SCZa-39</strain>
    </source>
</reference>
<protein>
    <submittedName>
        <fullName evidence="1">Uncharacterized protein</fullName>
    </submittedName>
</protein>
<comment type="caution">
    <text evidence="1">The sequence shown here is derived from an EMBL/GenBank/DDBJ whole genome shotgun (WGS) entry which is preliminary data.</text>
</comment>
<proteinExistence type="predicted"/>
<evidence type="ECO:0000313" key="2">
    <source>
        <dbReference type="Proteomes" id="UP000245712"/>
    </source>
</evidence>
<gene>
    <name evidence="1" type="ORF">C7402_12311</name>
</gene>